<sequence>MPTDSRPVPAPSTPDPNLEHLHIERIRQERARHWIRARRLVTILLCLWLATGFGTVFFARDLAHLSVFGWPLSFYLAAQGASLIYLAIIGFYAWRMRLLDRRFTQQLEGRP</sequence>
<evidence type="ECO:0000259" key="2">
    <source>
        <dbReference type="Pfam" id="PF13937"/>
    </source>
</evidence>
<keyword evidence="4" id="KW-1185">Reference proteome</keyword>
<dbReference type="RefSeq" id="WP_170202459.1">
    <property type="nucleotide sequence ID" value="NZ_CP051685.1"/>
</dbReference>
<reference evidence="3 4" key="1">
    <citation type="submission" date="2020-04" db="EMBL/GenBank/DDBJ databases">
        <title>Genome sequencing of novel species.</title>
        <authorList>
            <person name="Heo J."/>
            <person name="Kim S.-J."/>
            <person name="Kim J.-S."/>
            <person name="Hong S.-B."/>
            <person name="Kwon S.-W."/>
        </authorList>
    </citation>
    <scope>NUCLEOTIDE SEQUENCE [LARGE SCALE GENOMIC DNA]</scope>
    <source>
        <strain evidence="3 4">GN2-R2</strain>
    </source>
</reference>
<dbReference type="Proteomes" id="UP000502415">
    <property type="component" value="Chromosome"/>
</dbReference>
<dbReference type="Pfam" id="PF13937">
    <property type="entry name" value="DUF4212"/>
    <property type="match status" value="1"/>
</dbReference>
<evidence type="ECO:0000256" key="1">
    <source>
        <dbReference type="SAM" id="Phobius"/>
    </source>
</evidence>
<feature type="transmembrane region" description="Helical" evidence="1">
    <location>
        <begin position="40"/>
        <end position="60"/>
    </location>
</feature>
<evidence type="ECO:0000313" key="4">
    <source>
        <dbReference type="Proteomes" id="UP000502415"/>
    </source>
</evidence>
<keyword evidence="1" id="KW-0472">Membrane</keyword>
<dbReference type="EMBL" id="CP051685">
    <property type="protein sequence ID" value="QJE00427.1"/>
    <property type="molecule type" value="Genomic_DNA"/>
</dbReference>
<keyword evidence="1" id="KW-0812">Transmembrane</keyword>
<protein>
    <submittedName>
        <fullName evidence="3">DUF4212 domain-containing protein</fullName>
    </submittedName>
</protein>
<dbReference type="AlphaFoldDB" id="A0A7Z2VX07"/>
<dbReference type="NCBIfam" id="TIGR03647">
    <property type="entry name" value="Na_symport_sm"/>
    <property type="match status" value="1"/>
</dbReference>
<accession>A0A7Z2VX07</accession>
<organism evidence="3 4">
    <name type="scientific">Massilia forsythiae</name>
    <dbReference type="NCBI Taxonomy" id="2728020"/>
    <lineage>
        <taxon>Bacteria</taxon>
        <taxon>Pseudomonadati</taxon>
        <taxon>Pseudomonadota</taxon>
        <taxon>Betaproteobacteria</taxon>
        <taxon>Burkholderiales</taxon>
        <taxon>Oxalobacteraceae</taxon>
        <taxon>Telluria group</taxon>
        <taxon>Massilia</taxon>
    </lineage>
</organism>
<feature type="transmembrane region" description="Helical" evidence="1">
    <location>
        <begin position="72"/>
        <end position="94"/>
    </location>
</feature>
<gene>
    <name evidence="3" type="ORF">HH212_10660</name>
</gene>
<dbReference type="InterPro" id="IPR019886">
    <property type="entry name" value="Na_symporter_ssu"/>
</dbReference>
<keyword evidence="1" id="KW-1133">Transmembrane helix</keyword>
<proteinExistence type="predicted"/>
<name>A0A7Z2VX07_9BURK</name>
<dbReference type="KEGG" id="mfy:HH212_10660"/>
<feature type="domain" description="Sodium symporter small subunit" evidence="2">
    <location>
        <begin position="31"/>
        <end position="104"/>
    </location>
</feature>
<evidence type="ECO:0000313" key="3">
    <source>
        <dbReference type="EMBL" id="QJE00427.1"/>
    </source>
</evidence>